<name>A0A2G6KEP0_9BACT</name>
<evidence type="ECO:0000313" key="2">
    <source>
        <dbReference type="Proteomes" id="UP000230821"/>
    </source>
</evidence>
<organism evidence="1 2">
    <name type="scientific">candidate division KSB3 bacterium</name>
    <dbReference type="NCBI Taxonomy" id="2044937"/>
    <lineage>
        <taxon>Bacteria</taxon>
        <taxon>candidate division KSB3</taxon>
    </lineage>
</organism>
<dbReference type="EMBL" id="PDSK01000091">
    <property type="protein sequence ID" value="PIE34131.1"/>
    <property type="molecule type" value="Genomic_DNA"/>
</dbReference>
<sequence>MDAKTLSKMTVTKLRDEAAKFDDLKGVHGMDKPELLKVLFEKYDIHEEHHESQMLIDRKHALKAAIKKMKIDKEKAFSAGDKPKVALLQKELHRHRRLLRKTVKRIEAVNAL</sequence>
<accession>A0A2G6KEP0</accession>
<gene>
    <name evidence="1" type="ORF">CSA56_08285</name>
</gene>
<reference evidence="1 2" key="1">
    <citation type="submission" date="2017-10" db="EMBL/GenBank/DDBJ databases">
        <title>Novel microbial diversity and functional potential in the marine mammal oral microbiome.</title>
        <authorList>
            <person name="Dudek N.K."/>
            <person name="Sun C.L."/>
            <person name="Burstein D."/>
            <person name="Kantor R.S."/>
            <person name="Aliaga Goltsman D.S."/>
            <person name="Bik E.M."/>
            <person name="Thomas B.C."/>
            <person name="Banfield J.F."/>
            <person name="Relman D.A."/>
        </authorList>
    </citation>
    <scope>NUCLEOTIDE SEQUENCE [LARGE SCALE GENOMIC DNA]</scope>
    <source>
        <strain evidence="1">DOLJORAL78_47_16</strain>
    </source>
</reference>
<evidence type="ECO:0008006" key="3">
    <source>
        <dbReference type="Google" id="ProtNLM"/>
    </source>
</evidence>
<dbReference type="AlphaFoldDB" id="A0A2G6KEP0"/>
<comment type="caution">
    <text evidence="1">The sequence shown here is derived from an EMBL/GenBank/DDBJ whole genome shotgun (WGS) entry which is preliminary data.</text>
</comment>
<protein>
    <recommendedName>
        <fullName evidence="3">Rho termination factor N-terminal domain-containing protein</fullName>
    </recommendedName>
</protein>
<proteinExistence type="predicted"/>
<evidence type="ECO:0000313" key="1">
    <source>
        <dbReference type="EMBL" id="PIE34131.1"/>
    </source>
</evidence>
<dbReference type="Proteomes" id="UP000230821">
    <property type="component" value="Unassembled WGS sequence"/>
</dbReference>